<keyword evidence="4" id="KW-1185">Reference proteome</keyword>
<accession>A0A9P6DQ17</accession>
<comment type="caution">
    <text evidence="3">The sequence shown here is derived from an EMBL/GenBank/DDBJ whole genome shotgun (WGS) entry which is preliminary data.</text>
</comment>
<feature type="region of interest" description="Disordered" evidence="1">
    <location>
        <begin position="26"/>
        <end position="68"/>
    </location>
</feature>
<keyword evidence="2" id="KW-0732">Signal</keyword>
<evidence type="ECO:0000256" key="2">
    <source>
        <dbReference type="SAM" id="SignalP"/>
    </source>
</evidence>
<reference evidence="3" key="1">
    <citation type="journal article" date="2020" name="Nat. Commun.">
        <title>Large-scale genome sequencing of mycorrhizal fungi provides insights into the early evolution of symbiotic traits.</title>
        <authorList>
            <person name="Miyauchi S."/>
            <person name="Kiss E."/>
            <person name="Kuo A."/>
            <person name="Drula E."/>
            <person name="Kohler A."/>
            <person name="Sanchez-Garcia M."/>
            <person name="Morin E."/>
            <person name="Andreopoulos B."/>
            <person name="Barry K.W."/>
            <person name="Bonito G."/>
            <person name="Buee M."/>
            <person name="Carver A."/>
            <person name="Chen C."/>
            <person name="Cichocki N."/>
            <person name="Clum A."/>
            <person name="Culley D."/>
            <person name="Crous P.W."/>
            <person name="Fauchery L."/>
            <person name="Girlanda M."/>
            <person name="Hayes R.D."/>
            <person name="Keri Z."/>
            <person name="LaButti K."/>
            <person name="Lipzen A."/>
            <person name="Lombard V."/>
            <person name="Magnuson J."/>
            <person name="Maillard F."/>
            <person name="Murat C."/>
            <person name="Nolan M."/>
            <person name="Ohm R.A."/>
            <person name="Pangilinan J."/>
            <person name="Pereira M.F."/>
            <person name="Perotto S."/>
            <person name="Peter M."/>
            <person name="Pfister S."/>
            <person name="Riley R."/>
            <person name="Sitrit Y."/>
            <person name="Stielow J.B."/>
            <person name="Szollosi G."/>
            <person name="Zifcakova L."/>
            <person name="Stursova M."/>
            <person name="Spatafora J.W."/>
            <person name="Tedersoo L."/>
            <person name="Vaario L.M."/>
            <person name="Yamada A."/>
            <person name="Yan M."/>
            <person name="Wang P."/>
            <person name="Xu J."/>
            <person name="Bruns T."/>
            <person name="Baldrian P."/>
            <person name="Vilgalys R."/>
            <person name="Dunand C."/>
            <person name="Henrissat B."/>
            <person name="Grigoriev I.V."/>
            <person name="Hibbett D."/>
            <person name="Nagy L.G."/>
            <person name="Martin F.M."/>
        </authorList>
    </citation>
    <scope>NUCLEOTIDE SEQUENCE</scope>
    <source>
        <strain evidence="3">UP504</strain>
    </source>
</reference>
<evidence type="ECO:0000313" key="3">
    <source>
        <dbReference type="EMBL" id="KAF9506903.1"/>
    </source>
</evidence>
<dbReference type="AlphaFoldDB" id="A0A9P6DQ17"/>
<feature type="signal peptide" evidence="2">
    <location>
        <begin position="1"/>
        <end position="21"/>
    </location>
</feature>
<gene>
    <name evidence="3" type="ORF">BS47DRAFT_1367019</name>
</gene>
<dbReference type="EMBL" id="MU129095">
    <property type="protein sequence ID" value="KAF9506903.1"/>
    <property type="molecule type" value="Genomic_DNA"/>
</dbReference>
<feature type="chain" id="PRO_5040334559" description="Glycine-rich protein" evidence="2">
    <location>
        <begin position="22"/>
        <end position="100"/>
    </location>
</feature>
<proteinExistence type="predicted"/>
<protein>
    <recommendedName>
        <fullName evidence="5">Glycine-rich protein</fullName>
    </recommendedName>
</protein>
<evidence type="ECO:0000256" key="1">
    <source>
        <dbReference type="SAM" id="MobiDB-lite"/>
    </source>
</evidence>
<organism evidence="3 4">
    <name type="scientific">Hydnum rufescens UP504</name>
    <dbReference type="NCBI Taxonomy" id="1448309"/>
    <lineage>
        <taxon>Eukaryota</taxon>
        <taxon>Fungi</taxon>
        <taxon>Dikarya</taxon>
        <taxon>Basidiomycota</taxon>
        <taxon>Agaricomycotina</taxon>
        <taxon>Agaricomycetes</taxon>
        <taxon>Cantharellales</taxon>
        <taxon>Hydnaceae</taxon>
        <taxon>Hydnum</taxon>
    </lineage>
</organism>
<name>A0A9P6DQ17_9AGAM</name>
<dbReference type="Proteomes" id="UP000886523">
    <property type="component" value="Unassembled WGS sequence"/>
</dbReference>
<evidence type="ECO:0000313" key="4">
    <source>
        <dbReference type="Proteomes" id="UP000886523"/>
    </source>
</evidence>
<sequence>MQKRAAKAALFALLWIFIVATMKTRKMNKGPNGNTPKGDAMDGNMPNGEATNGNSPDENRTHPTSGPIYATLRKKSSLWLLFLGAWGPQGPLGCLTGPLD</sequence>
<evidence type="ECO:0008006" key="5">
    <source>
        <dbReference type="Google" id="ProtNLM"/>
    </source>
</evidence>